<sequence length="53" mass="6160">MRSTYITHNCFVYVPAPSKLAAVRQLEKKRIKLEILVENLRKRQKQLVSSFAG</sequence>
<dbReference type="HOGENOM" id="CLU_3065237_0_0_6"/>
<evidence type="ECO:0000313" key="2">
    <source>
        <dbReference type="Proteomes" id="UP000005268"/>
    </source>
</evidence>
<dbReference type="AlphaFoldDB" id="I3UYM5"/>
<proteinExistence type="predicted"/>
<dbReference type="KEGG" id="ppi:YSA_07086"/>
<name>I3UYM5_PSEPU</name>
<dbReference type="EMBL" id="CP003588">
    <property type="protein sequence ID" value="AFK70596.1"/>
    <property type="molecule type" value="Genomic_DNA"/>
</dbReference>
<dbReference type="Proteomes" id="UP000005268">
    <property type="component" value="Chromosome"/>
</dbReference>
<accession>I3UYM5</accession>
<reference evidence="1 2" key="1">
    <citation type="journal article" date="2012" name="J. Bacteriol.">
        <title>Complete Genome Sequence of the Naphthalene-Degrading Pseudomonas putida Strain ND6.</title>
        <authorList>
            <person name="Li S."/>
            <person name="Zhao H."/>
            <person name="Li Y."/>
            <person name="Niu S."/>
            <person name="Cai B."/>
        </authorList>
    </citation>
    <scope>NUCLEOTIDE SEQUENCE [LARGE SCALE GENOMIC DNA]</scope>
    <source>
        <strain evidence="1 2">ND6</strain>
    </source>
</reference>
<protein>
    <submittedName>
        <fullName evidence="1">Uncharacterized protein</fullName>
    </submittedName>
</protein>
<evidence type="ECO:0000313" key="1">
    <source>
        <dbReference type="EMBL" id="AFK70596.1"/>
    </source>
</evidence>
<organism evidence="1 2">
    <name type="scientific">Pseudomonas putida ND6</name>
    <dbReference type="NCBI Taxonomy" id="231023"/>
    <lineage>
        <taxon>Bacteria</taxon>
        <taxon>Pseudomonadati</taxon>
        <taxon>Pseudomonadota</taxon>
        <taxon>Gammaproteobacteria</taxon>
        <taxon>Pseudomonadales</taxon>
        <taxon>Pseudomonadaceae</taxon>
        <taxon>Pseudomonas</taxon>
    </lineage>
</organism>
<gene>
    <name evidence="1" type="ORF">YSA_07086</name>
</gene>